<protein>
    <recommendedName>
        <fullName evidence="6">Phage tail tape measure protein domain-containing protein</fullName>
    </recommendedName>
</protein>
<comment type="caution">
    <text evidence="4">The sequence shown here is derived from an EMBL/GenBank/DDBJ whole genome shotgun (WGS) entry which is preliminary data.</text>
</comment>
<evidence type="ECO:0000313" key="5">
    <source>
        <dbReference type="Proteomes" id="UP000029734"/>
    </source>
</evidence>
<accession>A0A098MF06</accession>
<reference evidence="4 5" key="1">
    <citation type="submission" date="2014-08" db="EMBL/GenBank/DDBJ databases">
        <authorList>
            <person name="den Bakker H.C."/>
        </authorList>
    </citation>
    <scope>NUCLEOTIDE SEQUENCE [LARGE SCALE GENOMIC DNA]</scope>
    <source>
        <strain evidence="4 5">DSM 18334</strain>
    </source>
</reference>
<dbReference type="EMBL" id="JQCR01000002">
    <property type="protein sequence ID" value="KGE20631.1"/>
    <property type="molecule type" value="Genomic_DNA"/>
</dbReference>
<keyword evidence="5" id="KW-1185">Reference proteome</keyword>
<keyword evidence="2" id="KW-0472">Membrane</keyword>
<organism evidence="4 5">
    <name type="scientific">Paenibacillus wynnii</name>
    <dbReference type="NCBI Taxonomy" id="268407"/>
    <lineage>
        <taxon>Bacteria</taxon>
        <taxon>Bacillati</taxon>
        <taxon>Bacillota</taxon>
        <taxon>Bacilli</taxon>
        <taxon>Bacillales</taxon>
        <taxon>Paenibacillaceae</taxon>
        <taxon>Paenibacillus</taxon>
    </lineage>
</organism>
<proteinExistence type="predicted"/>
<keyword evidence="2" id="KW-0812">Transmembrane</keyword>
<evidence type="ECO:0000256" key="1">
    <source>
        <dbReference type="SAM" id="Coils"/>
    </source>
</evidence>
<reference evidence="4 5" key="2">
    <citation type="submission" date="2014-10" db="EMBL/GenBank/DDBJ databases">
        <title>Comparative genomics of the Paenibacillus odorifer group.</title>
        <authorList>
            <person name="Tsai Y.-C."/>
            <person name="Martin N."/>
            <person name="Korlach J."/>
            <person name="Wiedmann M."/>
        </authorList>
    </citation>
    <scope>NUCLEOTIDE SEQUENCE [LARGE SCALE GENOMIC DNA]</scope>
    <source>
        <strain evidence="4 5">DSM 18334</strain>
    </source>
</reference>
<evidence type="ECO:0000256" key="2">
    <source>
        <dbReference type="SAM" id="Phobius"/>
    </source>
</evidence>
<feature type="transmembrane region" description="Helical" evidence="2">
    <location>
        <begin position="279"/>
        <end position="301"/>
    </location>
</feature>
<dbReference type="STRING" id="268407.PWYN_02980"/>
<dbReference type="Proteomes" id="UP000029734">
    <property type="component" value="Unassembled WGS sequence"/>
</dbReference>
<keyword evidence="1" id="KW-0175">Coiled coil</keyword>
<feature type="transmembrane region" description="Helical" evidence="2">
    <location>
        <begin position="248"/>
        <end position="267"/>
    </location>
</feature>
<name>A0A098MF06_9BACL</name>
<sequence>MDLGDMIVNIRLRTDALERGMEQARRELQRLQDQTRRAADQEELQAAYTKTGVVGAAAFAMIVAAIMKGVSAYNESTNAMLGLKSIAENTGNSVSGLQKAMAQLTSDGLMPVSNAATGLKNLLSRGFGLEEAVDIMNRFKDSAAFGRQASLTFGYAIQSATEGLKNENSILVDNAGVTKNVSVMWKEYAKELGKSYMELTLAEKRQAEYNGIMKETQHQLGNAALYTQTFSGQQAALGASTLVLAQNFGASLIPVLSVLVGVIKPVIDTIGIFVKDNPEAVAAITTLGATFTGLIAVFGAATEAAKLAMIGLVTNPVILILAGVAAAFAAVTVAIHNNRVATEELEKAQDDLQRV</sequence>
<evidence type="ECO:0008006" key="6">
    <source>
        <dbReference type="Google" id="ProtNLM"/>
    </source>
</evidence>
<feature type="coiled-coil region" evidence="1">
    <location>
        <begin position="7"/>
        <end position="45"/>
    </location>
</feature>
<evidence type="ECO:0000313" key="4">
    <source>
        <dbReference type="EMBL" id="KGE21109.1"/>
    </source>
</evidence>
<dbReference type="EMBL" id="JQCR01000001">
    <property type="protein sequence ID" value="KGE21109.1"/>
    <property type="molecule type" value="Genomic_DNA"/>
</dbReference>
<evidence type="ECO:0000313" key="3">
    <source>
        <dbReference type="EMBL" id="KGE20631.1"/>
    </source>
</evidence>
<gene>
    <name evidence="4" type="ORF">PWYN_02980</name>
    <name evidence="3" type="ORF">PWYN_15740</name>
</gene>
<feature type="transmembrane region" description="Helical" evidence="2">
    <location>
        <begin position="307"/>
        <end position="335"/>
    </location>
</feature>
<keyword evidence="2" id="KW-1133">Transmembrane helix</keyword>
<dbReference type="AlphaFoldDB" id="A0A098MF06"/>